<protein>
    <submittedName>
        <fullName evidence="1">Uncharacterized protein</fullName>
    </submittedName>
</protein>
<evidence type="ECO:0000313" key="1">
    <source>
        <dbReference type="EMBL" id="VDO88820.1"/>
    </source>
</evidence>
<dbReference type="AlphaFoldDB" id="A0A183M1Y7"/>
<dbReference type="EMBL" id="UZAI01005035">
    <property type="protein sequence ID" value="VDO88820.1"/>
    <property type="molecule type" value="Genomic_DNA"/>
</dbReference>
<gene>
    <name evidence="1" type="ORF">SMRZ_LOCUS10062</name>
</gene>
<proteinExistence type="predicted"/>
<sequence>MGNCIFAGKKLFSQFKEPRNMINEYMSWVCSWFTFTINALSHSHSPLVFEDAMSRSSLSSHFDESNIPISSSWVSDGARSDASHVLYKELDPLNKATSMELDKENNTVFYKEGSWITVAEPSNGKYATSVSNYHFSKLFLIGRRSVCFVFCHSSISHYIMPPNTEQTPGNIHRDDKRSMVHPFVEEVDGLELARLARRLWDHNKTKYGKSVGSIEKAGNKSCSKSTPLGRPTVLRLRSTPQTALPDMDKSSVSSKLYSHHPYYFWY</sequence>
<organism evidence="1 2">
    <name type="scientific">Schistosoma margrebowiei</name>
    <dbReference type="NCBI Taxonomy" id="48269"/>
    <lineage>
        <taxon>Eukaryota</taxon>
        <taxon>Metazoa</taxon>
        <taxon>Spiralia</taxon>
        <taxon>Lophotrochozoa</taxon>
        <taxon>Platyhelminthes</taxon>
        <taxon>Trematoda</taxon>
        <taxon>Digenea</taxon>
        <taxon>Strigeidida</taxon>
        <taxon>Schistosomatoidea</taxon>
        <taxon>Schistosomatidae</taxon>
        <taxon>Schistosoma</taxon>
    </lineage>
</organism>
<name>A0A183M1Y7_9TREM</name>
<keyword evidence="2" id="KW-1185">Reference proteome</keyword>
<reference evidence="1 2" key="1">
    <citation type="submission" date="2018-11" db="EMBL/GenBank/DDBJ databases">
        <authorList>
            <consortium name="Pathogen Informatics"/>
        </authorList>
    </citation>
    <scope>NUCLEOTIDE SEQUENCE [LARGE SCALE GENOMIC DNA]</scope>
    <source>
        <strain evidence="1 2">Zambia</strain>
    </source>
</reference>
<accession>A0A183M1Y7</accession>
<evidence type="ECO:0000313" key="2">
    <source>
        <dbReference type="Proteomes" id="UP000277204"/>
    </source>
</evidence>
<dbReference type="Proteomes" id="UP000277204">
    <property type="component" value="Unassembled WGS sequence"/>
</dbReference>